<reference evidence="2" key="2">
    <citation type="submission" date="2021-09" db="EMBL/GenBank/DDBJ databases">
        <authorList>
            <person name="Gilroy R."/>
        </authorList>
    </citation>
    <scope>NUCLEOTIDE SEQUENCE</scope>
    <source>
        <strain evidence="2">ChiGjej5B5-7349</strain>
    </source>
</reference>
<name>A0A921MED1_9MICO</name>
<keyword evidence="1" id="KW-1133">Transmembrane helix</keyword>
<feature type="non-terminal residue" evidence="2">
    <location>
        <position position="102"/>
    </location>
</feature>
<proteinExistence type="predicted"/>
<keyword evidence="1" id="KW-0812">Transmembrane</keyword>
<dbReference type="Proteomes" id="UP000784435">
    <property type="component" value="Unassembled WGS sequence"/>
</dbReference>
<comment type="caution">
    <text evidence="2">The sequence shown here is derived from an EMBL/GenBank/DDBJ whole genome shotgun (WGS) entry which is preliminary data.</text>
</comment>
<sequence>MLTSYTVAIALALVAAVCLAVGTHAQHRAIASTGGSALRQAARSPLRLMGLGLLVLETVLNVLALGLAPVALIQPLGTLFLVAVVLLGVREGRAHQLSRRVV</sequence>
<organism evidence="2 3">
    <name type="scientific">Brevibacterium senegalense</name>
    <dbReference type="NCBI Taxonomy" id="1033736"/>
    <lineage>
        <taxon>Bacteria</taxon>
        <taxon>Bacillati</taxon>
        <taxon>Actinomycetota</taxon>
        <taxon>Actinomycetes</taxon>
        <taxon>Micrococcales</taxon>
        <taxon>Brevibacteriaceae</taxon>
        <taxon>Brevibacterium</taxon>
    </lineage>
</organism>
<gene>
    <name evidence="2" type="ORF">K8V08_05905</name>
</gene>
<dbReference type="EMBL" id="DYUK01000127">
    <property type="protein sequence ID" value="HJG79926.1"/>
    <property type="molecule type" value="Genomic_DNA"/>
</dbReference>
<reference evidence="2" key="1">
    <citation type="journal article" date="2021" name="PeerJ">
        <title>Extensive microbial diversity within the chicken gut microbiome revealed by metagenomics and culture.</title>
        <authorList>
            <person name="Gilroy R."/>
            <person name="Ravi A."/>
            <person name="Getino M."/>
            <person name="Pursley I."/>
            <person name="Horton D.L."/>
            <person name="Alikhan N.F."/>
            <person name="Baker D."/>
            <person name="Gharbi K."/>
            <person name="Hall N."/>
            <person name="Watson M."/>
            <person name="Adriaenssens E.M."/>
            <person name="Foster-Nyarko E."/>
            <person name="Jarju S."/>
            <person name="Secka A."/>
            <person name="Antonio M."/>
            <person name="Oren A."/>
            <person name="Chaudhuri R.R."/>
            <person name="La Ragione R."/>
            <person name="Hildebrand F."/>
            <person name="Pallen M.J."/>
        </authorList>
    </citation>
    <scope>NUCLEOTIDE SEQUENCE</scope>
    <source>
        <strain evidence="2">ChiGjej5B5-7349</strain>
    </source>
</reference>
<accession>A0A921MED1</accession>
<feature type="transmembrane region" description="Helical" evidence="1">
    <location>
        <begin position="63"/>
        <end position="89"/>
    </location>
</feature>
<keyword evidence="1" id="KW-0472">Membrane</keyword>
<protein>
    <submittedName>
        <fullName evidence="2">Uncharacterized protein</fullName>
    </submittedName>
</protein>
<dbReference type="AlphaFoldDB" id="A0A921MED1"/>
<evidence type="ECO:0000313" key="2">
    <source>
        <dbReference type="EMBL" id="HJG79926.1"/>
    </source>
</evidence>
<evidence type="ECO:0000313" key="3">
    <source>
        <dbReference type="Proteomes" id="UP000784435"/>
    </source>
</evidence>
<evidence type="ECO:0000256" key="1">
    <source>
        <dbReference type="SAM" id="Phobius"/>
    </source>
</evidence>